<dbReference type="GO" id="GO:0015628">
    <property type="term" value="P:protein secretion by the type II secretion system"/>
    <property type="evidence" value="ECO:0007669"/>
    <property type="project" value="InterPro"/>
</dbReference>
<dbReference type="PROSITE" id="PS00409">
    <property type="entry name" value="PROKAR_NTER_METHYL"/>
    <property type="match status" value="1"/>
</dbReference>
<evidence type="ECO:0000256" key="3">
    <source>
        <dbReference type="ARBA" id="ARBA00022692"/>
    </source>
</evidence>
<dbReference type="Pfam" id="PF08334">
    <property type="entry name" value="T2SSG"/>
    <property type="match status" value="1"/>
</dbReference>
<dbReference type="PANTHER" id="PTHR30093:SF44">
    <property type="entry name" value="TYPE II SECRETION SYSTEM CORE PROTEIN G"/>
    <property type="match status" value="1"/>
</dbReference>
<feature type="domain" description="Type II secretion system protein GspG C-terminal" evidence="8">
    <location>
        <begin position="43"/>
        <end position="112"/>
    </location>
</feature>
<accession>A0A523YRY3</accession>
<name>A0A523YRY3_UNCAE</name>
<dbReference type="Proteomes" id="UP000316925">
    <property type="component" value="Unassembled WGS sequence"/>
</dbReference>
<feature type="compositionally biased region" description="Acidic residues" evidence="6">
    <location>
        <begin position="176"/>
        <end position="198"/>
    </location>
</feature>
<dbReference type="AlphaFoldDB" id="A0A523YRY3"/>
<organism evidence="9 10">
    <name type="scientific">Aerophobetes bacterium</name>
    <dbReference type="NCBI Taxonomy" id="2030807"/>
    <lineage>
        <taxon>Bacteria</taxon>
        <taxon>Candidatus Aerophobota</taxon>
    </lineage>
</organism>
<dbReference type="EMBL" id="SOIJ01000020">
    <property type="protein sequence ID" value="TET94266.1"/>
    <property type="molecule type" value="Genomic_DNA"/>
</dbReference>
<evidence type="ECO:0000256" key="7">
    <source>
        <dbReference type="SAM" id="Phobius"/>
    </source>
</evidence>
<dbReference type="NCBIfam" id="TIGR02532">
    <property type="entry name" value="IV_pilin_GFxxxE"/>
    <property type="match status" value="1"/>
</dbReference>
<evidence type="ECO:0000256" key="6">
    <source>
        <dbReference type="SAM" id="MobiDB-lite"/>
    </source>
</evidence>
<dbReference type="Gene3D" id="3.30.700.10">
    <property type="entry name" value="Glycoprotein, Type 4 Pilin"/>
    <property type="match status" value="1"/>
</dbReference>
<evidence type="ECO:0000256" key="4">
    <source>
        <dbReference type="ARBA" id="ARBA00022989"/>
    </source>
</evidence>
<evidence type="ECO:0000256" key="5">
    <source>
        <dbReference type="ARBA" id="ARBA00023136"/>
    </source>
</evidence>
<dbReference type="InterPro" id="IPR013545">
    <property type="entry name" value="T2SS_protein-GspG_C"/>
</dbReference>
<dbReference type="GO" id="GO:0015627">
    <property type="term" value="C:type II protein secretion system complex"/>
    <property type="evidence" value="ECO:0007669"/>
    <property type="project" value="InterPro"/>
</dbReference>
<dbReference type="InterPro" id="IPR012902">
    <property type="entry name" value="N_methyl_site"/>
</dbReference>
<reference evidence="9 10" key="1">
    <citation type="submission" date="2019-03" db="EMBL/GenBank/DDBJ databases">
        <title>Metabolic potential of uncultured bacteria and archaea associated with petroleum seepage in deep-sea sediments.</title>
        <authorList>
            <person name="Dong X."/>
            <person name="Hubert C."/>
        </authorList>
    </citation>
    <scope>NUCLEOTIDE SEQUENCE [LARGE SCALE GENOMIC DNA]</scope>
    <source>
        <strain evidence="9">E29_bin28</strain>
    </source>
</reference>
<comment type="caution">
    <text evidence="9">The sequence shown here is derived from an EMBL/GenBank/DDBJ whole genome shotgun (WGS) entry which is preliminary data.</text>
</comment>
<sequence length="220" mass="24367">MRRKIRQDKVASRLRKETGFTLLELLIVVAVIAILSGVATVNFLQATGRAKRAAAKSFMAQLETAISMYKIDTGHYPPDERGSASLREALSPAPEDPIWEDPEWTGPYLEFKKSEVNEAGELLDPWHKGRNDRVHIYFYAADLDGIPFTSPPFHNKSSYDIYSKGSDGKTGSSGVDGDEFEDGDYCQNEIDDDGDGVIDELNPNGPGSSDGYLEDDINNW</sequence>
<keyword evidence="3 7" id="KW-0812">Transmembrane</keyword>
<dbReference type="PANTHER" id="PTHR30093">
    <property type="entry name" value="GENERAL SECRETION PATHWAY PROTEIN G"/>
    <property type="match status" value="1"/>
</dbReference>
<evidence type="ECO:0000256" key="2">
    <source>
        <dbReference type="ARBA" id="ARBA00022481"/>
    </source>
</evidence>
<feature type="transmembrane region" description="Helical" evidence="7">
    <location>
        <begin position="21"/>
        <end position="44"/>
    </location>
</feature>
<keyword evidence="4 7" id="KW-1133">Transmembrane helix</keyword>
<dbReference type="GO" id="GO:0016020">
    <property type="term" value="C:membrane"/>
    <property type="evidence" value="ECO:0007669"/>
    <property type="project" value="UniProtKB-SubCell"/>
</dbReference>
<dbReference type="PRINTS" id="PR00813">
    <property type="entry name" value="BCTERIALGSPG"/>
</dbReference>
<evidence type="ECO:0000256" key="1">
    <source>
        <dbReference type="ARBA" id="ARBA00004167"/>
    </source>
</evidence>
<evidence type="ECO:0000313" key="10">
    <source>
        <dbReference type="Proteomes" id="UP000316925"/>
    </source>
</evidence>
<feature type="compositionally biased region" description="Low complexity" evidence="6">
    <location>
        <begin position="165"/>
        <end position="175"/>
    </location>
</feature>
<dbReference type="InterPro" id="IPR000983">
    <property type="entry name" value="Bac_GSPG_pilin"/>
</dbReference>
<dbReference type="SUPFAM" id="SSF54523">
    <property type="entry name" value="Pili subunits"/>
    <property type="match status" value="1"/>
</dbReference>
<proteinExistence type="predicted"/>
<keyword evidence="5 7" id="KW-0472">Membrane</keyword>
<evidence type="ECO:0000259" key="8">
    <source>
        <dbReference type="Pfam" id="PF08334"/>
    </source>
</evidence>
<comment type="subcellular location">
    <subcellularLocation>
        <location evidence="1">Membrane</location>
        <topology evidence="1">Single-pass membrane protein</topology>
    </subcellularLocation>
</comment>
<dbReference type="Pfam" id="PF07963">
    <property type="entry name" value="N_methyl"/>
    <property type="match status" value="1"/>
</dbReference>
<protein>
    <submittedName>
        <fullName evidence="9">Prepilin-type N-terminal cleavage/methylation domain-containing protein</fullName>
    </submittedName>
</protein>
<keyword evidence="2" id="KW-0488">Methylation</keyword>
<evidence type="ECO:0000313" key="9">
    <source>
        <dbReference type="EMBL" id="TET94266.1"/>
    </source>
</evidence>
<dbReference type="InterPro" id="IPR045584">
    <property type="entry name" value="Pilin-like"/>
</dbReference>
<feature type="region of interest" description="Disordered" evidence="6">
    <location>
        <begin position="165"/>
        <end position="220"/>
    </location>
</feature>
<gene>
    <name evidence="9" type="ORF">E3J33_00370</name>
</gene>